<dbReference type="EMBL" id="CP038487">
    <property type="protein sequence ID" value="QFZ28355.1"/>
    <property type="molecule type" value="Genomic_DNA"/>
</dbReference>
<accession>A0ACD0WM20</accession>
<keyword evidence="2" id="KW-1185">Reference proteome</keyword>
<sequence length="363" mass="41823">MAAKMEIYSEDTFFAKDQQSVESLIEVAQFLREDFWADYGDPSLAIGSESFASLPPQAFERNPPKQSCPITNISLEKEPMESSLLEERSSVAAPSSPILETLNDCYVYMCQHVPYKGMQTNNFGQEEIWEASMRARSVFSPKRSAGHAKAPRLVSIRNEEPLTAPEQTSFDSTCSFSSKYPVSLKLHTRKCFLAVVLNSGPEKEYKLPVFQNLVPLSIMKEFKNYQATKEFQKDDEVQVFKTQEGCQVSIKRYESRLTLVQLAWILGLQDYHISLTKDVETVVLTMFDQLCGFKIGDKTWSRGISKDERKRMIARVYKFASIYFPTFTPEIVEVIIKRGAYSRTQEFLRRKRRRQMRSLDITY</sequence>
<reference evidence="2" key="1">
    <citation type="journal article" date="2019" name="MBio">
        <title>Comparative genomics for the elucidation of multidrug resistance (MDR) in Candida lusitaniae.</title>
        <authorList>
            <person name="Kannan A."/>
            <person name="Asner S.A."/>
            <person name="Trachsel E."/>
            <person name="Kelly S."/>
            <person name="Parker J."/>
            <person name="Sanglard D."/>
        </authorList>
    </citation>
    <scope>NUCLEOTIDE SEQUENCE [LARGE SCALE GENOMIC DNA]</scope>
    <source>
        <strain evidence="2">P1</strain>
    </source>
</reference>
<organism evidence="1 2">
    <name type="scientific">Clavispora lusitaniae</name>
    <name type="common">Candida lusitaniae</name>
    <dbReference type="NCBI Taxonomy" id="36911"/>
    <lineage>
        <taxon>Eukaryota</taxon>
        <taxon>Fungi</taxon>
        <taxon>Dikarya</taxon>
        <taxon>Ascomycota</taxon>
        <taxon>Saccharomycotina</taxon>
        <taxon>Pichiomycetes</taxon>
        <taxon>Metschnikowiaceae</taxon>
        <taxon>Clavispora</taxon>
    </lineage>
</organism>
<evidence type="ECO:0000313" key="2">
    <source>
        <dbReference type="Proteomes" id="UP000326582"/>
    </source>
</evidence>
<evidence type="ECO:0000313" key="1">
    <source>
        <dbReference type="EMBL" id="QFZ28355.1"/>
    </source>
</evidence>
<dbReference type="Proteomes" id="UP000326582">
    <property type="component" value="Chromosome 4"/>
</dbReference>
<proteinExistence type="predicted"/>
<protein>
    <submittedName>
        <fullName evidence="1">Uncharacterized protein</fullName>
    </submittedName>
</protein>
<name>A0ACD0WM20_CLALS</name>
<gene>
    <name evidence="1" type="ORF">EJF14_40392</name>
</gene>